<dbReference type="Proteomes" id="UP000034601">
    <property type="component" value="Unassembled WGS sequence"/>
</dbReference>
<evidence type="ECO:0000313" key="1">
    <source>
        <dbReference type="EMBL" id="KKR83800.1"/>
    </source>
</evidence>
<name>A0A0G0WHI7_9BACT</name>
<gene>
    <name evidence="1" type="ORF">UU29_C0001G0020</name>
</gene>
<comment type="caution">
    <text evidence="1">The sequence shown here is derived from an EMBL/GenBank/DDBJ whole genome shotgun (WGS) entry which is preliminary data.</text>
</comment>
<evidence type="ECO:0000313" key="2">
    <source>
        <dbReference type="Proteomes" id="UP000034601"/>
    </source>
</evidence>
<dbReference type="EMBL" id="LCAB01000001">
    <property type="protein sequence ID" value="KKR83800.1"/>
    <property type="molecule type" value="Genomic_DNA"/>
</dbReference>
<protein>
    <submittedName>
        <fullName evidence="1">Uncharacterized protein</fullName>
    </submittedName>
</protein>
<dbReference type="AlphaFoldDB" id="A0A0G0WHI7"/>
<reference evidence="1 2" key="1">
    <citation type="journal article" date="2015" name="Nature">
        <title>rRNA introns, odd ribosomes, and small enigmatic genomes across a large radiation of phyla.</title>
        <authorList>
            <person name="Brown C.T."/>
            <person name="Hug L.A."/>
            <person name="Thomas B.C."/>
            <person name="Sharon I."/>
            <person name="Castelle C.J."/>
            <person name="Singh A."/>
            <person name="Wilkins M.J."/>
            <person name="Williams K.H."/>
            <person name="Banfield J.F."/>
        </authorList>
    </citation>
    <scope>NUCLEOTIDE SEQUENCE [LARGE SCALE GENOMIC DNA]</scope>
</reference>
<accession>A0A0G0WHI7</accession>
<organism evidence="1 2">
    <name type="scientific">Candidatus Daviesbacteria bacterium GW2011_GWA2_40_9</name>
    <dbReference type="NCBI Taxonomy" id="1618424"/>
    <lineage>
        <taxon>Bacteria</taxon>
        <taxon>Candidatus Daviesiibacteriota</taxon>
    </lineage>
</organism>
<proteinExistence type="predicted"/>
<sequence>MEIIIDGQKWDVAGYPGYLGKHKDAQEEHWNKRFGANRWQLLWMTASGEIWDYPRVFWRIYVPGYTHFFQKQPTWARWISQNFAYTYDKDLIGRKEAFDLQALYGKPGVANQFHHVALNEALEYVLGLPFKEAIPLQVREGKTGTNKEEWPLGWRFSPGRIPTTRPDLIPPTTVKGWWREGSIEDFYQKAKVLLRKVGHE</sequence>